<dbReference type="Proteomes" id="UP000321085">
    <property type="component" value="Unassembled WGS sequence"/>
</dbReference>
<gene>
    <name evidence="3" type="ORF">MAE02_12270</name>
</gene>
<evidence type="ECO:0000259" key="2">
    <source>
        <dbReference type="Pfam" id="PF20220"/>
    </source>
</evidence>
<feature type="domain" description="Tc toxin complex TcA C-terminal TcB-binding" evidence="1">
    <location>
        <begin position="2527"/>
        <end position="2814"/>
    </location>
</feature>
<dbReference type="EMBL" id="BJYU01000011">
    <property type="protein sequence ID" value="GEO13531.1"/>
    <property type="molecule type" value="Genomic_DNA"/>
</dbReference>
<sequence>MRVEAFDRDLPSLERRAGRQYALLGDAPTDDEGHFEITYSLESFAVADVPQQGRRPRQKAADLSFRVVGPNSFEHKIRTVQALGRSFRFDEIIFNAPSDLQVLIEVEAVRDSGSSEYERLVALIAPAIEPVALAELTDDDTTFLVHELAAELELTQRIEWLRRSALLERESALPVEAFYGWGRKDLPALFVDLASVPLDTLTRVLERLSATPRDVVLRTLLAAIDENIIPGSLRDPAEDIARRLTRRAQLLRQVSAQLTDDETGAALAGFTVLTFDVSELEENRGLDLTDQNGQFSFDFYTPPGLDDGTSVRRFRFEIHAPTGEKLEHDGTLALDPGAPSDEVRVIRVAMPHPEQDREQELFDEALSEVPEQLRSIIGAHEIRTFAELRHKGGLRRLDSLPDLESAPVRRLDALADLNRISPDPTVAGAVLAKGFDSVASIAAVQSSDFVTKVSGDGISDSDALKLHLTARAQTHVLNNVAIAEIIDTANGFQLLEDEAGEKQSVAPQRCGCSDCEGAVSRAAYLAALLDYAVKHITHAGAAIDVPFLRAEFHQPFDSLPVECHATTKQLLQIRICIEVLRDYLGSRPLTNISKEDALAVGEEAYLVSTYLEILTRLGSSYEEIRRSRGAPQESRSALAGALGIDLTDPRPADPPGDELDRLFLQPQANPTAPHALTEDALEALFGLPSTIRDPLSQGAKFGDDQAQLTRWNLDGVVWNHNTDGDGQVHFTLANPSPGVFRVNVYRDAARAVLVASGEIPSAVGPVRLTPENSSRLSGVVEIAYSTGSASTSIAAVPAFASWRLKRLRTIWREQDHPIDEYSSESPHPLPIIDPDLIGPDDFRHPVNKAAASDPDRAFDLWTARRHWVDKTLDDINTKRRTSGLTAALKQVFGDPLPDLDSWFAALSRGATTNVKAATEEIGKLGMTTEAFLRLMSIGENDRLAALDARNPKPTPQEWSEVSSILTQAAKFARFPVWRGEENAAGVRLGPEEFWYSLTEPREGEWPPLKVASEPLIDPSRLKRADLPDWFAGKAALQIWDTREAKLLQIRKGLQNKRESSGFGAMMRMALGRPSPGNPLPHNLDTLNAQLSGGGEDDRQNAIDKIQSDLLLTVPQFQRLMVVKLKSAQSDPARKPTAAEWAEVYDMLTPARKVLHEYPGWVSKEAAVGLFYWRALKARLPLWRAAINDRSLWRRALRQRSRMPIVDPNVIGVEDLAQPLPGTAAFDVWKDRRAKWTSLRDDLRAAREAKANPLAGFDKIVTRELGVSIADLELLEQRREAGFATEKQQEQFGLTNAAFNFLMRIRALLKTGQPLIDSEWSTVYDTLAHVTTRRRSAVDAAEERVAGILLSSDHFVLATVLKTPLAFIEISTPPWLAAWNYRREWQETLRSRLGSEQSVSEALTSAVRAVEGSTLLALRAALIAASDAVGASPEERAEWITQRLLIDARAGVCQSSTRVGQMIETVQTLIFGLRTGQFKPLEQLPLKLVSDEFDEEWKWLGSYATWRAAMFVFLYPENILAPVLLRPQTPAFAQLIQGTRATRLSPDQACHLARSYTDYFADVCSLEIEATCQAEAQMYAGEGCDRTPSAKQSMLFMFGCARGGKVYWSSFDAHSSPARAQTPWQEVPGLSNIRVVRIVGAHAYYRRAPAEAYGGTFGIAMPTGFASVLFSHIYLFCITSEAGRHALRFAKLRLDDFGAWEGDAAELPMPPGGFSSLSEIHVVQTQNVFQPPELVFRHRPERFVYYRRLNVDGKEWENSGTDWQSFYYMFNQFNGRLSLDAVLRVNSDYLWFVTTAETGNLGLELQLVELRPGNQIPGVSRAWFFGSAEFKGALPGPDDYGGGIHLPTLSVSSIYFFWRDSSGSRYRRFTSLHGDEVNNPMRYALADLIQVVRHSGDGPDGAEMVAYKRERNGRAFYAYKYTDTGGAMVGSSTVQVVPRVTSPLSIPQHLTGQQLQQRRQQIATGFSGNKDAPPPVLMYLHEAYYFVPLQLALSLQSAGQFVAALDWFRTIYDFEAEVGPPNLRNIYFGLELDAMRPLNSTFHLAEGWLLDPLNPHAIAATRRYAYTRFTICSLVQCLLEFADSEFSRDDIESLARSRTLYLTALDLLSLPELKQKLGICNDLIGQLVLEPGIEVPPEVPPAIQALLEDLTQNVVITLPFLVDVVTDLKNVLSSPGSWDLKLQQAKNVVGNAVAAAPIRPSLGELMTAEQDAVKARESILLTRPALDARLLRAVNGMVNGVDGGTPLSADPAAAVAPLASSPAAFQFCVPPNPMLTALRLHAELNLAKLRSCRNIAGIRRDLDPYTAPVAVTTSLGTDGLASALSLPGIRQIRPTLYRFSVLIERAKQLIQLAAYMETSMLAALEKRDAEAYNLLRARHDLGVAEAHVRVRKAEVIEARNYVTLAELQRDRAQIQIDTYENWIQSGYLESETNYLNALEYIGDARRRLLGYASSDQVLSGYSMDPVGTIFKSVASAMTIMTNPLNRTVVNNEIAAQRYAFQASHERRVQEWQLQQSLAQQDYRIGEQQVRLAGDGVTIATQQQVVAELETSNAEDTIEFLNGKFANRELYDWMSGVLEGVYRFFLQQATTVARLAEIQLAFERQEIVPTFIKNDYWTETLDSSGTQATSKDRKGLTGSARLLQDTYQLDQHAFESNKIKLQLTKTLSLFRIAPLEFQRFLETGLLPFATTNEMFDRDFPGHYLRLIRRVRVSVIALIPPTRGVCATLSNSGLSRAVIGRDVFQSIPIQRDPESVALTSPTNATGLFELDPISSEMLLPFEGIGVHTSWEFCMPRASNAVDYRTIADILVTIEYTALNSAEYGKQVRQALGRNLSADRTFSLRSQFADQWYDLHNPAQTKTPMTVRFRTVHDDFPPNVEGVLIQHVILYFVRLAEQPEEAPVATLRYSAAEEPGTVGGPGTPIDGVISTRRGNAGSWTSMIGKPPIGEWELSLPNTEAVARRFINEDFADILLILTYSGQTPPWPE</sequence>
<dbReference type="InterPro" id="IPR040840">
    <property type="entry name" value="TcA_TcB_BD"/>
</dbReference>
<organism evidence="3 4">
    <name type="scientific">Microvirga aerophila</name>
    <dbReference type="NCBI Taxonomy" id="670291"/>
    <lineage>
        <taxon>Bacteria</taxon>
        <taxon>Pseudomonadati</taxon>
        <taxon>Pseudomonadota</taxon>
        <taxon>Alphaproteobacteria</taxon>
        <taxon>Hyphomicrobiales</taxon>
        <taxon>Methylobacteriaceae</taxon>
        <taxon>Microvirga</taxon>
    </lineage>
</organism>
<dbReference type="RefSeq" id="WP_147021696.1">
    <property type="nucleotide sequence ID" value="NZ_BJYU01000011.1"/>
</dbReference>
<proteinExistence type="predicted"/>
<keyword evidence="4" id="KW-1185">Reference proteome</keyword>
<reference evidence="3 4" key="1">
    <citation type="submission" date="2019-07" db="EMBL/GenBank/DDBJ databases">
        <title>Whole genome shotgun sequence of Microvirga aerophila NBRC 106136.</title>
        <authorList>
            <person name="Hosoyama A."/>
            <person name="Uohara A."/>
            <person name="Ohji S."/>
            <person name="Ichikawa N."/>
        </authorList>
    </citation>
    <scope>NUCLEOTIDE SEQUENCE [LARGE SCALE GENOMIC DNA]</scope>
    <source>
        <strain evidence="3 4">NBRC 106136</strain>
    </source>
</reference>
<accession>A0A512BNJ2</accession>
<comment type="caution">
    <text evidence="3">The sequence shown here is derived from an EMBL/GenBank/DDBJ whole genome shotgun (WGS) entry which is preliminary data.</text>
</comment>
<dbReference type="Pfam" id="PF20220">
    <property type="entry name" value="ABC_toxin_N"/>
    <property type="match status" value="1"/>
</dbReference>
<name>A0A512BNJ2_9HYPH</name>
<protein>
    <submittedName>
        <fullName evidence="3">Uncharacterized protein</fullName>
    </submittedName>
</protein>
<evidence type="ECO:0000259" key="1">
    <source>
        <dbReference type="Pfam" id="PF18276"/>
    </source>
</evidence>
<evidence type="ECO:0000313" key="4">
    <source>
        <dbReference type="Proteomes" id="UP000321085"/>
    </source>
</evidence>
<evidence type="ECO:0000313" key="3">
    <source>
        <dbReference type="EMBL" id="GEO13531.1"/>
    </source>
</evidence>
<feature type="domain" description="ABC toxin N-terminal" evidence="2">
    <location>
        <begin position="1434"/>
        <end position="1534"/>
    </location>
</feature>
<dbReference type="Pfam" id="PF18276">
    <property type="entry name" value="TcA_TcB_BD"/>
    <property type="match status" value="1"/>
</dbReference>
<dbReference type="InterPro" id="IPR046839">
    <property type="entry name" value="ABC_toxin_N"/>
</dbReference>